<gene>
    <name evidence="2" type="ORF">DRE_02957</name>
</gene>
<dbReference type="HOGENOM" id="CLU_119134_0_0_1"/>
<organism evidence="2 3">
    <name type="scientific">Drechslerella stenobrocha 248</name>
    <dbReference type="NCBI Taxonomy" id="1043628"/>
    <lineage>
        <taxon>Eukaryota</taxon>
        <taxon>Fungi</taxon>
        <taxon>Dikarya</taxon>
        <taxon>Ascomycota</taxon>
        <taxon>Pezizomycotina</taxon>
        <taxon>Orbiliomycetes</taxon>
        <taxon>Orbiliales</taxon>
        <taxon>Orbiliaceae</taxon>
        <taxon>Drechslerella</taxon>
    </lineage>
</organism>
<keyword evidence="3" id="KW-1185">Reference proteome</keyword>
<feature type="compositionally biased region" description="Basic residues" evidence="1">
    <location>
        <begin position="10"/>
        <end position="23"/>
    </location>
</feature>
<dbReference type="AlphaFoldDB" id="W7I5L5"/>
<reference evidence="2 3" key="1">
    <citation type="submission" date="2013-05" db="EMBL/GenBank/DDBJ databases">
        <title>Drechslerella stenobrocha genome reveals carnivorous origination and mechanical trapping mechanism of predatory fungi.</title>
        <authorList>
            <person name="Liu X."/>
            <person name="Zhang W."/>
            <person name="Liu K."/>
        </authorList>
    </citation>
    <scope>NUCLEOTIDE SEQUENCE [LARGE SCALE GENOMIC DNA]</scope>
    <source>
        <strain evidence="2 3">248</strain>
    </source>
</reference>
<evidence type="ECO:0000256" key="1">
    <source>
        <dbReference type="SAM" id="MobiDB-lite"/>
    </source>
</evidence>
<evidence type="ECO:0000313" key="3">
    <source>
        <dbReference type="Proteomes" id="UP000024837"/>
    </source>
</evidence>
<sequence length="142" mass="16133">MSILSSRSTKTTRTRRLRKHATRGPKSEPSSSRPSKTTQRILDKISFKRNISTSVRTTRRRFSTFHNKPSALDFRCAGDETSSLMILDRAHSVTMGKMIFGAVQKRRRGDLTYLLTDSAPTISWERPDIAGWDFSEIGITIN</sequence>
<feature type="compositionally biased region" description="Low complexity" evidence="1">
    <location>
        <begin position="27"/>
        <end position="36"/>
    </location>
</feature>
<dbReference type="EMBL" id="KI966408">
    <property type="protein sequence ID" value="EWC47757.1"/>
    <property type="molecule type" value="Genomic_DNA"/>
</dbReference>
<name>W7I5L5_9PEZI</name>
<dbReference type="Proteomes" id="UP000024837">
    <property type="component" value="Unassembled WGS sequence"/>
</dbReference>
<evidence type="ECO:0000313" key="2">
    <source>
        <dbReference type="EMBL" id="EWC47757.1"/>
    </source>
</evidence>
<feature type="region of interest" description="Disordered" evidence="1">
    <location>
        <begin position="1"/>
        <end position="41"/>
    </location>
</feature>
<accession>W7I5L5</accession>
<proteinExistence type="predicted"/>
<dbReference type="OrthoDB" id="5335010at2759"/>
<protein>
    <submittedName>
        <fullName evidence="2">Uncharacterized protein</fullName>
    </submittedName>
</protein>